<dbReference type="AlphaFoldDB" id="F4QSF2"/>
<dbReference type="Proteomes" id="UP000006512">
    <property type="component" value="Unassembled WGS sequence"/>
</dbReference>
<gene>
    <name evidence="1" type="ORF">ABI_40950</name>
</gene>
<evidence type="ECO:0000313" key="2">
    <source>
        <dbReference type="Proteomes" id="UP000006512"/>
    </source>
</evidence>
<organism evidence="1 2">
    <name type="scientific">Asticcacaulis biprosthecium C19</name>
    <dbReference type="NCBI Taxonomy" id="715226"/>
    <lineage>
        <taxon>Bacteria</taxon>
        <taxon>Pseudomonadati</taxon>
        <taxon>Pseudomonadota</taxon>
        <taxon>Alphaproteobacteria</taxon>
        <taxon>Caulobacterales</taxon>
        <taxon>Caulobacteraceae</taxon>
        <taxon>Asticcacaulis</taxon>
    </lineage>
</organism>
<sequence>MLPCFHPHHIKPEHLARQWRIRYAFDNLLPVGAALGAIVDLPVIAVDHLDGDGRAHAT</sequence>
<dbReference type="EMBL" id="GL883080">
    <property type="protein sequence ID" value="EGF89672.1"/>
    <property type="molecule type" value="Genomic_DNA"/>
</dbReference>
<keyword evidence="2" id="KW-1185">Reference proteome</keyword>
<accession>F4QSF2</accession>
<name>F4QSF2_9CAUL</name>
<reference evidence="2" key="1">
    <citation type="submission" date="2011-03" db="EMBL/GenBank/DDBJ databases">
        <title>Draft genome sequence of Brevundimonas diminuta.</title>
        <authorList>
            <person name="Brown P.J.B."/>
            <person name="Buechlein A."/>
            <person name="Hemmerich C."/>
            <person name="Brun Y.V."/>
        </authorList>
    </citation>
    <scope>NUCLEOTIDE SEQUENCE [LARGE SCALE GENOMIC DNA]</scope>
    <source>
        <strain evidence="2">C19</strain>
    </source>
</reference>
<protein>
    <submittedName>
        <fullName evidence="1">Uncharacterized protein</fullName>
    </submittedName>
</protein>
<dbReference type="HOGENOM" id="CLU_2969346_0_0_5"/>
<evidence type="ECO:0000313" key="1">
    <source>
        <dbReference type="EMBL" id="EGF89672.1"/>
    </source>
</evidence>
<proteinExistence type="predicted"/>